<evidence type="ECO:0000313" key="2">
    <source>
        <dbReference type="EMBL" id="KAK2916700.1"/>
    </source>
</evidence>
<keyword evidence="1" id="KW-0732">Signal</keyword>
<sequence>MKACISALSQRPLLASCLAAGLTSIRALLATDSYGLHEPPGPTANCPPPGSACAKLGKWLETAQNGNAQLHASRLDSVGLFPSRGAVVERLAPLLCFCPPRRLSPPLSERTTARVHATTYEAIRHQLAQKSRCCGEPLGATLNAQTPRKYTYVCKQLARLFQTRRTQVFV</sequence>
<keyword evidence="3" id="KW-1185">Reference proteome</keyword>
<comment type="caution">
    <text evidence="2">The sequence shown here is derived from an EMBL/GenBank/DDBJ whole genome shotgun (WGS) entry which is preliminary data.</text>
</comment>
<evidence type="ECO:0000313" key="3">
    <source>
        <dbReference type="Proteomes" id="UP001187343"/>
    </source>
</evidence>
<evidence type="ECO:0000256" key="1">
    <source>
        <dbReference type="SAM" id="SignalP"/>
    </source>
</evidence>
<reference evidence="2" key="1">
    <citation type="submission" date="2023-08" db="EMBL/GenBank/DDBJ databases">
        <title>Chromosome-level Genome Assembly of mud carp (Cirrhinus molitorella).</title>
        <authorList>
            <person name="Liu H."/>
        </authorList>
    </citation>
    <scope>NUCLEOTIDE SEQUENCE</scope>
    <source>
        <strain evidence="2">Prfri</strain>
        <tissue evidence="2">Muscle</tissue>
    </source>
</reference>
<dbReference type="EMBL" id="JAUYZG010000001">
    <property type="protein sequence ID" value="KAK2916700.1"/>
    <property type="molecule type" value="Genomic_DNA"/>
</dbReference>
<organism evidence="2 3">
    <name type="scientific">Cirrhinus molitorella</name>
    <name type="common">mud carp</name>
    <dbReference type="NCBI Taxonomy" id="172907"/>
    <lineage>
        <taxon>Eukaryota</taxon>
        <taxon>Metazoa</taxon>
        <taxon>Chordata</taxon>
        <taxon>Craniata</taxon>
        <taxon>Vertebrata</taxon>
        <taxon>Euteleostomi</taxon>
        <taxon>Actinopterygii</taxon>
        <taxon>Neopterygii</taxon>
        <taxon>Teleostei</taxon>
        <taxon>Ostariophysi</taxon>
        <taxon>Cypriniformes</taxon>
        <taxon>Cyprinidae</taxon>
        <taxon>Labeoninae</taxon>
        <taxon>Labeonini</taxon>
        <taxon>Cirrhinus</taxon>
    </lineage>
</organism>
<evidence type="ECO:0008006" key="4">
    <source>
        <dbReference type="Google" id="ProtNLM"/>
    </source>
</evidence>
<name>A0AA88QL59_9TELE</name>
<feature type="signal peptide" evidence="1">
    <location>
        <begin position="1"/>
        <end position="30"/>
    </location>
</feature>
<gene>
    <name evidence="2" type="ORF">Q8A67_001074</name>
</gene>
<dbReference type="AlphaFoldDB" id="A0AA88QL59"/>
<protein>
    <recommendedName>
        <fullName evidence="4">Secreted protein</fullName>
    </recommendedName>
</protein>
<proteinExistence type="predicted"/>
<feature type="chain" id="PRO_5041659843" description="Secreted protein" evidence="1">
    <location>
        <begin position="31"/>
        <end position="170"/>
    </location>
</feature>
<accession>A0AA88QL59</accession>
<dbReference type="Proteomes" id="UP001187343">
    <property type="component" value="Unassembled WGS sequence"/>
</dbReference>